<evidence type="ECO:0000256" key="1">
    <source>
        <dbReference type="ARBA" id="ARBA00010893"/>
    </source>
</evidence>
<organism evidence="4">
    <name type="scientific">Leptocylindrus danicus</name>
    <dbReference type="NCBI Taxonomy" id="163516"/>
    <lineage>
        <taxon>Eukaryota</taxon>
        <taxon>Sar</taxon>
        <taxon>Stramenopiles</taxon>
        <taxon>Ochrophyta</taxon>
        <taxon>Bacillariophyta</taxon>
        <taxon>Coscinodiscophyceae</taxon>
        <taxon>Chaetocerotophycidae</taxon>
        <taxon>Leptocylindrales</taxon>
        <taxon>Leptocylindraceae</taxon>
        <taxon>Leptocylindrus</taxon>
    </lineage>
</organism>
<dbReference type="AlphaFoldDB" id="A0A7S2L474"/>
<gene>
    <name evidence="4" type="ORF">LDAN0321_LOCUS14514</name>
</gene>
<dbReference type="Pfam" id="PF01398">
    <property type="entry name" value="JAB"/>
    <property type="match status" value="1"/>
</dbReference>
<evidence type="ECO:0000259" key="2">
    <source>
        <dbReference type="Pfam" id="PF01398"/>
    </source>
</evidence>
<dbReference type="InterPro" id="IPR024969">
    <property type="entry name" value="EIF3F/CSN6-like_C"/>
</dbReference>
<feature type="domain" description="EIF3F/CSN6-like C-terminal" evidence="3">
    <location>
        <begin position="215"/>
        <end position="324"/>
    </location>
</feature>
<reference evidence="4" key="1">
    <citation type="submission" date="2021-01" db="EMBL/GenBank/DDBJ databases">
        <authorList>
            <person name="Corre E."/>
            <person name="Pelletier E."/>
            <person name="Niang G."/>
            <person name="Scheremetjew M."/>
            <person name="Finn R."/>
            <person name="Kale V."/>
            <person name="Holt S."/>
            <person name="Cochrane G."/>
            <person name="Meng A."/>
            <person name="Brown T."/>
            <person name="Cohen L."/>
        </authorList>
    </citation>
    <scope>NUCLEOTIDE SEQUENCE</scope>
    <source>
        <strain evidence="4">B650</strain>
    </source>
</reference>
<dbReference type="GO" id="GO:0008180">
    <property type="term" value="C:COP9 signalosome"/>
    <property type="evidence" value="ECO:0007669"/>
    <property type="project" value="TreeGrafter"/>
</dbReference>
<feature type="domain" description="JAB1/MPN/MOV34 metalloenzyme" evidence="2">
    <location>
        <begin position="29"/>
        <end position="159"/>
    </location>
</feature>
<dbReference type="InterPro" id="IPR000555">
    <property type="entry name" value="JAMM/MPN+_dom"/>
</dbReference>
<sequence>MEIDSQTASSPAPMSMDETALSGLDHLEKNIQFHPLAIFAMSDHFTRVRLGGAPMPKDAPVIGLLFGQGGSSAMDNNNSSSSTPTTTSSLSIMDAEDVAYDPTASGAQQTLPKEKIEVKIELHRAVYPQQRVIGWYRVSEGEVSSDDMLVHKAMREFCQGDMIFVYMRQSMEQETTQSDGSDNDMEEEALPVYIYETIDGDSAFVALKFELNSRETERIAMEHVFKSREKKDTSGHLESIKSSVEHLNARVSIILRYLRAVQAGEVQPVNYDLLRKINSLLHQLSAAGYFATDGRLKQDSTNLFVDNQILGYLASLTKTIQQMQGYSEKSGVVMQLNMNAASDALPGREREMFMVDTRSSRLRGATAGSGSGGW</sequence>
<comment type="similarity">
    <text evidence="1">Belongs to the peptidase M67A family. CSN6 subfamily.</text>
</comment>
<dbReference type="Pfam" id="PF13012">
    <property type="entry name" value="MitMem_reg"/>
    <property type="match status" value="1"/>
</dbReference>
<dbReference type="EMBL" id="HBGY01023010">
    <property type="protein sequence ID" value="CAD9594426.1"/>
    <property type="molecule type" value="Transcribed_RNA"/>
</dbReference>
<evidence type="ECO:0000259" key="3">
    <source>
        <dbReference type="Pfam" id="PF13012"/>
    </source>
</evidence>
<accession>A0A7S2L474</accession>
<proteinExistence type="inferred from homology"/>
<dbReference type="PANTHER" id="PTHR10540:SF8">
    <property type="entry name" value="COP9 SIGNALOSOME COMPLEX SUBUNIT 6"/>
    <property type="match status" value="1"/>
</dbReference>
<protein>
    <recommendedName>
        <fullName evidence="5">COP9 signalosome complex subunit 6</fullName>
    </recommendedName>
</protein>
<name>A0A7S2L474_9STRA</name>
<dbReference type="Gene3D" id="3.40.140.10">
    <property type="entry name" value="Cytidine Deaminase, domain 2"/>
    <property type="match status" value="1"/>
</dbReference>
<dbReference type="GO" id="GO:0008237">
    <property type="term" value="F:metallopeptidase activity"/>
    <property type="evidence" value="ECO:0007669"/>
    <property type="project" value="InterPro"/>
</dbReference>
<evidence type="ECO:0008006" key="5">
    <source>
        <dbReference type="Google" id="ProtNLM"/>
    </source>
</evidence>
<dbReference type="PANTHER" id="PTHR10540">
    <property type="entry name" value="EUKARYOTIC TRANSLATION INITIATION FACTOR 3 SUBUNIT F-RELATED"/>
    <property type="match status" value="1"/>
</dbReference>
<evidence type="ECO:0000313" key="4">
    <source>
        <dbReference type="EMBL" id="CAD9594426.1"/>
    </source>
</evidence>